<protein>
    <submittedName>
        <fullName evidence="1">Uncharacterized protein</fullName>
    </submittedName>
</protein>
<dbReference type="Proteomes" id="UP001163603">
    <property type="component" value="Chromosome 8"/>
</dbReference>
<gene>
    <name evidence="1" type="ORF">Pint_13942</name>
</gene>
<keyword evidence="2" id="KW-1185">Reference proteome</keyword>
<accession>A0ACC0Y8K1</accession>
<reference evidence="2" key="1">
    <citation type="journal article" date="2023" name="G3 (Bethesda)">
        <title>Genome assembly and association tests identify interacting loci associated with vigor, precocity, and sex in interspecific pistachio rootstocks.</title>
        <authorList>
            <person name="Palmer W."/>
            <person name="Jacygrad E."/>
            <person name="Sagayaradj S."/>
            <person name="Cavanaugh K."/>
            <person name="Han R."/>
            <person name="Bertier L."/>
            <person name="Beede B."/>
            <person name="Kafkas S."/>
            <person name="Golino D."/>
            <person name="Preece J."/>
            <person name="Michelmore R."/>
        </authorList>
    </citation>
    <scope>NUCLEOTIDE SEQUENCE [LARGE SCALE GENOMIC DNA]</scope>
</reference>
<evidence type="ECO:0000313" key="2">
    <source>
        <dbReference type="Proteomes" id="UP001163603"/>
    </source>
</evidence>
<comment type="caution">
    <text evidence="1">The sequence shown here is derived from an EMBL/GenBank/DDBJ whole genome shotgun (WGS) entry which is preliminary data.</text>
</comment>
<name>A0ACC0Y8K1_9ROSI</name>
<organism evidence="1 2">
    <name type="scientific">Pistacia integerrima</name>
    <dbReference type="NCBI Taxonomy" id="434235"/>
    <lineage>
        <taxon>Eukaryota</taxon>
        <taxon>Viridiplantae</taxon>
        <taxon>Streptophyta</taxon>
        <taxon>Embryophyta</taxon>
        <taxon>Tracheophyta</taxon>
        <taxon>Spermatophyta</taxon>
        <taxon>Magnoliopsida</taxon>
        <taxon>eudicotyledons</taxon>
        <taxon>Gunneridae</taxon>
        <taxon>Pentapetalae</taxon>
        <taxon>rosids</taxon>
        <taxon>malvids</taxon>
        <taxon>Sapindales</taxon>
        <taxon>Anacardiaceae</taxon>
        <taxon>Pistacia</taxon>
    </lineage>
</organism>
<proteinExistence type="predicted"/>
<dbReference type="EMBL" id="CM047743">
    <property type="protein sequence ID" value="KAJ0030475.1"/>
    <property type="molecule type" value="Genomic_DNA"/>
</dbReference>
<evidence type="ECO:0000313" key="1">
    <source>
        <dbReference type="EMBL" id="KAJ0030475.1"/>
    </source>
</evidence>
<sequence length="496" mass="55383">MVNFILNCYVLYLGLDSVDEIQQPRNTVKDNDPIHASDSAKLRGASCWGNYARGAVYALQSRGKYLAQGIIGYICGSENLDGSGLSSSAAVGVAYLLALESANDMKVSAIDNIEFDRLIENEYLGLRNGILDQSAILLSSYGCLTCMNCKLIGKKTMKANSMQYPFFLNRIALVMDDRQDIRTLNERETGDFIELVELVGNVNIDETKKDRRSWKSEASGNYSCKSFFEWLVNESVLDDFKPLKMIWKTKFPPMTKEYQLIHPSKSYNCHKTDLLDRYKILLAFSGLRCNLTTNPGYNRRVAECQEAASVLLRASGKAEVKPLLCNVELEDYEAHKCKLEPIPAKRAEHYFSENMRDLKLGHRATWKTLGSSSQLLSCSACDDRLELIKNASISAVEPAPRLDIVHRKNNPKLLPSCEPLIQLNEILRKAPGVFGARFSGAGFRGCCLAFVDASRAAEAAAYVREEYFKHQPELASQLNPDFAVLICEAGDCARVI</sequence>